<keyword evidence="2" id="KW-1185">Reference proteome</keyword>
<name>A0A0N4V1B9_ENTVE</name>
<sequence length="113" mass="13280">MTTPKMRRDELRKWGLLMYISAECAKDRVKASLYNTAVKPTFINCKVCLTPPKDRKVELQLIIRYGKDEHAKQRFARYIKTWAPNTKLRIKLPHYGTRIHRSGMTTSITEIEI</sequence>
<dbReference type="AlphaFoldDB" id="A0A0N4V1B9"/>
<evidence type="ECO:0000313" key="1">
    <source>
        <dbReference type="EMBL" id="VDD88308.1"/>
    </source>
</evidence>
<dbReference type="EMBL" id="UXUI01007598">
    <property type="protein sequence ID" value="VDD88308.1"/>
    <property type="molecule type" value="Genomic_DNA"/>
</dbReference>
<reference evidence="1 2" key="2">
    <citation type="submission" date="2018-10" db="EMBL/GenBank/DDBJ databases">
        <authorList>
            <consortium name="Pathogen Informatics"/>
        </authorList>
    </citation>
    <scope>NUCLEOTIDE SEQUENCE [LARGE SCALE GENOMIC DNA]</scope>
</reference>
<accession>A0A0N4V1B9</accession>
<dbReference type="WBParaSite" id="EVEC_0000374301-mRNA-1">
    <property type="protein sequence ID" value="EVEC_0000374301-mRNA-1"/>
    <property type="gene ID" value="EVEC_0000374301"/>
</dbReference>
<reference evidence="3" key="1">
    <citation type="submission" date="2017-02" db="UniProtKB">
        <authorList>
            <consortium name="WormBaseParasite"/>
        </authorList>
    </citation>
    <scope>IDENTIFICATION</scope>
</reference>
<organism evidence="3">
    <name type="scientific">Enterobius vermicularis</name>
    <name type="common">Human pinworm</name>
    <dbReference type="NCBI Taxonomy" id="51028"/>
    <lineage>
        <taxon>Eukaryota</taxon>
        <taxon>Metazoa</taxon>
        <taxon>Ecdysozoa</taxon>
        <taxon>Nematoda</taxon>
        <taxon>Chromadorea</taxon>
        <taxon>Rhabditida</taxon>
        <taxon>Spirurina</taxon>
        <taxon>Oxyuridomorpha</taxon>
        <taxon>Oxyuroidea</taxon>
        <taxon>Oxyuridae</taxon>
        <taxon>Enterobius</taxon>
    </lineage>
</organism>
<evidence type="ECO:0000313" key="3">
    <source>
        <dbReference type="WBParaSite" id="EVEC_0000374301-mRNA-1"/>
    </source>
</evidence>
<dbReference type="Proteomes" id="UP000274131">
    <property type="component" value="Unassembled WGS sequence"/>
</dbReference>
<evidence type="ECO:0000313" key="2">
    <source>
        <dbReference type="Proteomes" id="UP000274131"/>
    </source>
</evidence>
<proteinExistence type="predicted"/>
<protein>
    <submittedName>
        <fullName evidence="3">Transposase</fullName>
    </submittedName>
</protein>
<gene>
    <name evidence="1" type="ORF">EVEC_LOCUS3451</name>
</gene>